<evidence type="ECO:0000313" key="6">
    <source>
        <dbReference type="Proteomes" id="UP000286063"/>
    </source>
</evidence>
<sequence length="387" mass="44338">MRILMVLENQFPDDERVEKEALSLIKAGHEVHLLCATLKKECVGDENYKGISLHRALSTPFLYNKAKIACLRLPFYFMFWKKQVGNLLRTETFDVIHIHDLPLAEVGYWAKKKFGISFVLDSHENYPYMLDMAPYTKGIAGKLMYSFAAWKHYEREMIGKADIVITVCKEMSDRMNDLVPRTYYHVDNTISMKLFPRPEPHPTTTGKIRLLYVGGITYHRGLQNVIKGLALIKDKSKYSLDIYGKGAYAGEIKDLVLTLGLEEIVHFPGYLKFPAEAVKMCAYSLGVISNLRSVQTDCSSPNKIYQYFYYGLPVLVSDMDSVGNIVREHQVGVVYKDNSPEDCARKLEQLVTLNLEDMATRAHKLCLEQYNWDISVKQLIAAYESIR</sequence>
<feature type="domain" description="Glycosyltransferase subfamily 4-like N-terminal" evidence="4">
    <location>
        <begin position="22"/>
        <end position="177"/>
    </location>
</feature>
<dbReference type="Proteomes" id="UP000286063">
    <property type="component" value="Unassembled WGS sequence"/>
</dbReference>
<dbReference type="OrthoDB" id="1450439at2"/>
<evidence type="ECO:0000259" key="4">
    <source>
        <dbReference type="Pfam" id="PF13439"/>
    </source>
</evidence>
<dbReference type="SUPFAM" id="SSF53756">
    <property type="entry name" value="UDP-Glycosyltransferase/glycogen phosphorylase"/>
    <property type="match status" value="1"/>
</dbReference>
<dbReference type="Gene3D" id="3.40.50.2000">
    <property type="entry name" value="Glycogen Phosphorylase B"/>
    <property type="match status" value="2"/>
</dbReference>
<keyword evidence="1" id="KW-0328">Glycosyltransferase</keyword>
<dbReference type="Pfam" id="PF13439">
    <property type="entry name" value="Glyco_transf_4"/>
    <property type="match status" value="1"/>
</dbReference>
<dbReference type="Pfam" id="PF00534">
    <property type="entry name" value="Glycos_transf_1"/>
    <property type="match status" value="1"/>
</dbReference>
<organism evidence="5 6">
    <name type="scientific">Butyricimonas virosa</name>
    <dbReference type="NCBI Taxonomy" id="544645"/>
    <lineage>
        <taxon>Bacteria</taxon>
        <taxon>Pseudomonadati</taxon>
        <taxon>Bacteroidota</taxon>
        <taxon>Bacteroidia</taxon>
        <taxon>Bacteroidales</taxon>
        <taxon>Odoribacteraceae</taxon>
        <taxon>Butyricimonas</taxon>
    </lineage>
</organism>
<evidence type="ECO:0000313" key="5">
    <source>
        <dbReference type="EMBL" id="RGY19220.1"/>
    </source>
</evidence>
<accession>A0A413IQ41</accession>
<gene>
    <name evidence="5" type="ORF">DXA50_06550</name>
</gene>
<protein>
    <submittedName>
        <fullName evidence="5">Glycosyltransferase</fullName>
    </submittedName>
</protein>
<comment type="caution">
    <text evidence="5">The sequence shown here is derived from an EMBL/GenBank/DDBJ whole genome shotgun (WGS) entry which is preliminary data.</text>
</comment>
<dbReference type="RefSeq" id="WP_117721749.1">
    <property type="nucleotide sequence ID" value="NZ_CAUGOG010000007.1"/>
</dbReference>
<evidence type="ECO:0000259" key="3">
    <source>
        <dbReference type="Pfam" id="PF00534"/>
    </source>
</evidence>
<proteinExistence type="predicted"/>
<dbReference type="GO" id="GO:0016757">
    <property type="term" value="F:glycosyltransferase activity"/>
    <property type="evidence" value="ECO:0007669"/>
    <property type="project" value="UniProtKB-KW"/>
</dbReference>
<evidence type="ECO:0000256" key="2">
    <source>
        <dbReference type="ARBA" id="ARBA00022679"/>
    </source>
</evidence>
<reference evidence="5 6" key="1">
    <citation type="submission" date="2018-08" db="EMBL/GenBank/DDBJ databases">
        <title>A genome reference for cultivated species of the human gut microbiota.</title>
        <authorList>
            <person name="Zou Y."/>
            <person name="Xue W."/>
            <person name="Luo G."/>
        </authorList>
    </citation>
    <scope>NUCLEOTIDE SEQUENCE [LARGE SCALE GENOMIC DNA]</scope>
    <source>
        <strain evidence="5 6">OF02-7</strain>
    </source>
</reference>
<keyword evidence="2 5" id="KW-0808">Transferase</keyword>
<evidence type="ECO:0000256" key="1">
    <source>
        <dbReference type="ARBA" id="ARBA00022676"/>
    </source>
</evidence>
<dbReference type="PANTHER" id="PTHR12526">
    <property type="entry name" value="GLYCOSYLTRANSFERASE"/>
    <property type="match status" value="1"/>
</dbReference>
<dbReference type="AlphaFoldDB" id="A0A413IQ41"/>
<feature type="domain" description="Glycosyl transferase family 1" evidence="3">
    <location>
        <begin position="202"/>
        <end position="354"/>
    </location>
</feature>
<dbReference type="InterPro" id="IPR001296">
    <property type="entry name" value="Glyco_trans_1"/>
</dbReference>
<dbReference type="EMBL" id="QSCR01000007">
    <property type="protein sequence ID" value="RGY19220.1"/>
    <property type="molecule type" value="Genomic_DNA"/>
</dbReference>
<dbReference type="PANTHER" id="PTHR12526:SF629">
    <property type="entry name" value="TEICHURONIC ACID BIOSYNTHESIS GLYCOSYLTRANSFERASE TUAH-RELATED"/>
    <property type="match status" value="1"/>
</dbReference>
<name>A0A413IQ41_9BACT</name>
<dbReference type="InterPro" id="IPR028098">
    <property type="entry name" value="Glyco_trans_4-like_N"/>
</dbReference>